<proteinExistence type="predicted"/>
<dbReference type="EMBL" id="JADWYK010000002">
    <property type="protein sequence ID" value="MBG8552997.1"/>
    <property type="molecule type" value="Genomic_DNA"/>
</dbReference>
<protein>
    <recommendedName>
        <fullName evidence="4">Nuclear transport factor 2 family protein</fullName>
    </recommendedName>
</protein>
<keyword evidence="3" id="KW-1185">Reference proteome</keyword>
<organism evidence="2 3">
    <name type="scientific">Hymenobacter guriensis</name>
    <dbReference type="NCBI Taxonomy" id="2793065"/>
    <lineage>
        <taxon>Bacteria</taxon>
        <taxon>Pseudomonadati</taxon>
        <taxon>Bacteroidota</taxon>
        <taxon>Cytophagia</taxon>
        <taxon>Cytophagales</taxon>
        <taxon>Hymenobacteraceae</taxon>
        <taxon>Hymenobacter</taxon>
    </lineage>
</organism>
<feature type="signal peptide" evidence="1">
    <location>
        <begin position="1"/>
        <end position="19"/>
    </location>
</feature>
<dbReference type="Gene3D" id="3.10.450.50">
    <property type="match status" value="1"/>
</dbReference>
<dbReference type="Proteomes" id="UP000601099">
    <property type="component" value="Unassembled WGS sequence"/>
</dbReference>
<accession>A0ABS0KYP7</accession>
<evidence type="ECO:0000256" key="1">
    <source>
        <dbReference type="SAM" id="SignalP"/>
    </source>
</evidence>
<gene>
    <name evidence="2" type="ORF">I5L79_05540</name>
</gene>
<evidence type="ECO:0000313" key="2">
    <source>
        <dbReference type="EMBL" id="MBG8552997.1"/>
    </source>
</evidence>
<evidence type="ECO:0000313" key="3">
    <source>
        <dbReference type="Proteomes" id="UP000601099"/>
    </source>
</evidence>
<reference evidence="2 3" key="1">
    <citation type="submission" date="2020-11" db="EMBL/GenBank/DDBJ databases">
        <title>Hymenobacter sp.</title>
        <authorList>
            <person name="Kim M.K."/>
        </authorList>
    </citation>
    <scope>NUCLEOTIDE SEQUENCE [LARGE SCALE GENOMIC DNA]</scope>
    <source>
        <strain evidence="2 3">BT594</strain>
    </source>
</reference>
<sequence length="289" mass="31756">MFLPLLIPLLGLLTGWLTATPKPDKTVKTDFQQMVAAEVTFAAYGSQHSVQDAFGKFLSRAWMFSEGQFQTGATLYANQPEKPGRLLWRPIHAGIAASGDLGFTTGPWEFHPVSTDDKPVAFGDFVTLWQKNSAGDWEAIYDGGVSHAAYVKPTKAVWPTNYPAKLQTSTDTARLRQTLLATEAAFAQRARLSLRQAYKPVLGATEDLRLLREGQLPYIGNGARALIETSPRPAQFSLLRSGISAAGDLGYTLGYQESTPKRGFYLHVWRLTDAKWLLILEVLSPNPAG</sequence>
<keyword evidence="1" id="KW-0732">Signal</keyword>
<name>A0ABS0KYP7_9BACT</name>
<evidence type="ECO:0008006" key="4">
    <source>
        <dbReference type="Google" id="ProtNLM"/>
    </source>
</evidence>
<feature type="chain" id="PRO_5046030328" description="Nuclear transport factor 2 family protein" evidence="1">
    <location>
        <begin position="20"/>
        <end position="289"/>
    </location>
</feature>
<dbReference type="RefSeq" id="WP_196954006.1">
    <property type="nucleotide sequence ID" value="NZ_JADWYK010000002.1"/>
</dbReference>
<comment type="caution">
    <text evidence="2">The sequence shown here is derived from an EMBL/GenBank/DDBJ whole genome shotgun (WGS) entry which is preliminary data.</text>
</comment>